<comment type="similarity">
    <text evidence="1">Belongs to the eukaryotic initiation factor 4G family.</text>
</comment>
<dbReference type="SMART" id="SM00543">
    <property type="entry name" value="MIF4G"/>
    <property type="match status" value="1"/>
</dbReference>
<evidence type="ECO:0000256" key="3">
    <source>
        <dbReference type="ARBA" id="ARBA00022917"/>
    </source>
</evidence>
<feature type="domain" description="MI" evidence="4">
    <location>
        <begin position="433"/>
        <end position="554"/>
    </location>
</feature>
<evidence type="ECO:0000313" key="5">
    <source>
        <dbReference type="EMBL" id="CAG8492470.1"/>
    </source>
</evidence>
<dbReference type="PANTHER" id="PTHR23253:SF9">
    <property type="entry name" value="EUKARYOTIC TRANSLATION INITIATION FACTOR 4 GAMMA 2"/>
    <property type="match status" value="1"/>
</dbReference>
<gene>
    <name evidence="5" type="ORF">GMARGA_LOCUS1788</name>
</gene>
<keyword evidence="3" id="KW-0648">Protein biosynthesis</keyword>
<dbReference type="Pfam" id="PF02847">
    <property type="entry name" value="MA3"/>
    <property type="match status" value="1"/>
</dbReference>
<comment type="caution">
    <text evidence="5">The sequence shown here is derived from an EMBL/GenBank/DDBJ whole genome shotgun (WGS) entry which is preliminary data.</text>
</comment>
<dbReference type="PANTHER" id="PTHR23253">
    <property type="entry name" value="EUKARYOTIC TRANSLATION INITIATION FACTOR 4 GAMMA"/>
    <property type="match status" value="1"/>
</dbReference>
<evidence type="ECO:0000259" key="4">
    <source>
        <dbReference type="PROSITE" id="PS51366"/>
    </source>
</evidence>
<dbReference type="InterPro" id="IPR003891">
    <property type="entry name" value="Initiation_fac_eIF4g_MI"/>
</dbReference>
<evidence type="ECO:0000313" key="6">
    <source>
        <dbReference type="Proteomes" id="UP000789901"/>
    </source>
</evidence>
<evidence type="ECO:0000256" key="2">
    <source>
        <dbReference type="ARBA" id="ARBA00022540"/>
    </source>
</evidence>
<dbReference type="Gene3D" id="1.25.40.180">
    <property type="match status" value="2"/>
</dbReference>
<keyword evidence="2" id="KW-0396">Initiation factor</keyword>
<organism evidence="5 6">
    <name type="scientific">Gigaspora margarita</name>
    <dbReference type="NCBI Taxonomy" id="4874"/>
    <lineage>
        <taxon>Eukaryota</taxon>
        <taxon>Fungi</taxon>
        <taxon>Fungi incertae sedis</taxon>
        <taxon>Mucoromycota</taxon>
        <taxon>Glomeromycotina</taxon>
        <taxon>Glomeromycetes</taxon>
        <taxon>Diversisporales</taxon>
        <taxon>Gigasporaceae</taxon>
        <taxon>Gigaspora</taxon>
    </lineage>
</organism>
<sequence>MNSLETIPRGSDELMQVEIVQRKVKVLLNKLTLEKFDSISDQIIDYANKSKFEKDGCILKEVIRLIFEQFCDEPSFSKMYAQLCRKIMEKIDPEIVDKNVTNSEGKFVQAPSIEKGELDLMSDEYFTVAEAKQYRNGLMRFIGEIFKLNMITERKMHECIKKMLNCQNEVFDEEELEGLCKLMMTAGQQLDHIKSKSHMNDVINLRNNNWVPRRDKSMSSYGSSGQSVSSDDWNRIGGIKSVSQQSGDLAKFGSISHNMVSSRQAGDLAKFGSMSRSKVPSRQFSLTPGGTISVSQVRDISKFGSVSRSKVPSNQFSLTSGGATFAALTGGSKGWKTTKSEDHKDKNESMSLTNSMFNIYGNLAHFESTETRKLDKLDSSSVDESKKFFPLSSKRKKIVLAPRTAPLTENLSTPKSVLADFSTNSIPAISKKVAERNINNIVESYFDIFDMNEVILFIKEQPKEFYSKVIEIFANKALEKKQDDVDKVIMLFNKLTIDNILDKSIFIGGFTATIEFLIDIGIDSPKSYTFTGQLFCAARLDSKDVSDLLKPLSKIDDKGLEKV</sequence>
<dbReference type="Proteomes" id="UP000789901">
    <property type="component" value="Unassembled WGS sequence"/>
</dbReference>
<dbReference type="InterPro" id="IPR016024">
    <property type="entry name" value="ARM-type_fold"/>
</dbReference>
<keyword evidence="6" id="KW-1185">Reference proteome</keyword>
<dbReference type="SUPFAM" id="SSF48371">
    <property type="entry name" value="ARM repeat"/>
    <property type="match status" value="2"/>
</dbReference>
<dbReference type="Pfam" id="PF02854">
    <property type="entry name" value="MIF4G"/>
    <property type="match status" value="1"/>
</dbReference>
<dbReference type="EMBL" id="CAJVQB010000499">
    <property type="protein sequence ID" value="CAG8492470.1"/>
    <property type="molecule type" value="Genomic_DNA"/>
</dbReference>
<dbReference type="PROSITE" id="PS51366">
    <property type="entry name" value="MI"/>
    <property type="match status" value="1"/>
</dbReference>
<dbReference type="InterPro" id="IPR003890">
    <property type="entry name" value="MIF4G-like_typ-3"/>
</dbReference>
<protein>
    <submittedName>
        <fullName evidence="5">22699_t:CDS:1</fullName>
    </submittedName>
</protein>
<reference evidence="5 6" key="1">
    <citation type="submission" date="2021-06" db="EMBL/GenBank/DDBJ databases">
        <authorList>
            <person name="Kallberg Y."/>
            <person name="Tangrot J."/>
            <person name="Rosling A."/>
        </authorList>
    </citation>
    <scope>NUCLEOTIDE SEQUENCE [LARGE SCALE GENOMIC DNA]</scope>
    <source>
        <strain evidence="5 6">120-4 pot B 10/14</strain>
    </source>
</reference>
<evidence type="ECO:0000256" key="1">
    <source>
        <dbReference type="ARBA" id="ARBA00005775"/>
    </source>
</evidence>
<proteinExistence type="inferred from homology"/>
<accession>A0ABM8W0C8</accession>
<name>A0ABM8W0C8_GIGMA</name>